<reference evidence="24" key="1">
    <citation type="submission" date="2014-10" db="EMBL/GenBank/DDBJ databases">
        <title>The Rho/Rock Pathway Is a Key Ancestral Toolkit Involved in Morphogenesis and Cell Proliferation.</title>
        <authorList>
            <person name="Schenkelaars Q."/>
            <person name="Fierro-Constain L."/>
            <person name="Renard E."/>
            <person name="Borchiellini C."/>
            <person name="Hill A.L."/>
        </authorList>
    </citation>
    <scope>NUCLEOTIDE SEQUENCE</scope>
    <source>
        <tissue evidence="24">Somatic tissue</tissue>
    </source>
</reference>
<evidence type="ECO:0000256" key="11">
    <source>
        <dbReference type="ARBA" id="ARBA00022771"/>
    </source>
</evidence>
<evidence type="ECO:0000256" key="5">
    <source>
        <dbReference type="ARBA" id="ARBA00022490"/>
    </source>
</evidence>
<dbReference type="GO" id="GO:0008270">
    <property type="term" value="F:zinc ion binding"/>
    <property type="evidence" value="ECO:0007669"/>
    <property type="project" value="UniProtKB-KW"/>
</dbReference>
<dbReference type="Gene3D" id="1.20.5.340">
    <property type="match status" value="1"/>
</dbReference>
<dbReference type="GO" id="GO:0031032">
    <property type="term" value="P:actomyosin structure organization"/>
    <property type="evidence" value="ECO:0007669"/>
    <property type="project" value="TreeGrafter"/>
</dbReference>
<evidence type="ECO:0000256" key="6">
    <source>
        <dbReference type="ARBA" id="ARBA00022527"/>
    </source>
</evidence>
<dbReference type="Pfam" id="PF00069">
    <property type="entry name" value="Pkinase"/>
    <property type="match status" value="1"/>
</dbReference>
<keyword evidence="12 24" id="KW-0418">Kinase</keyword>
<feature type="domain" description="PH" evidence="21">
    <location>
        <begin position="1082"/>
        <end position="1223"/>
    </location>
</feature>
<accession>A0A0U2GRB9</accession>
<evidence type="ECO:0000256" key="1">
    <source>
        <dbReference type="ARBA" id="ARBA00001946"/>
    </source>
</evidence>
<feature type="domain" description="AGC-kinase C-terminal" evidence="23">
    <location>
        <begin position="335"/>
        <end position="404"/>
    </location>
</feature>
<comment type="cofactor">
    <cofactor evidence="1">
        <name>Mg(2+)</name>
        <dbReference type="ChEBI" id="CHEBI:18420"/>
    </cofactor>
</comment>
<evidence type="ECO:0000256" key="12">
    <source>
        <dbReference type="ARBA" id="ARBA00022777"/>
    </source>
</evidence>
<proteinExistence type="evidence at transcript level"/>
<dbReference type="GO" id="GO:0048598">
    <property type="term" value="P:embryonic morphogenesis"/>
    <property type="evidence" value="ECO:0007669"/>
    <property type="project" value="TreeGrafter"/>
</dbReference>
<feature type="region of interest" description="Disordered" evidence="20">
    <location>
        <begin position="629"/>
        <end position="658"/>
    </location>
</feature>
<comment type="similarity">
    <text evidence="3">Belongs to the protein kinase superfamily. AGC Ser/Thr protein kinase family.</text>
</comment>
<dbReference type="Gene3D" id="3.30.200.20">
    <property type="entry name" value="Phosphorylase Kinase, domain 1"/>
    <property type="match status" value="1"/>
</dbReference>
<dbReference type="PROSITE" id="PS00107">
    <property type="entry name" value="PROTEIN_KINASE_ATP"/>
    <property type="match status" value="1"/>
</dbReference>
<dbReference type="PROSITE" id="PS00108">
    <property type="entry name" value="PROTEIN_KINASE_ST"/>
    <property type="match status" value="1"/>
</dbReference>
<evidence type="ECO:0000256" key="14">
    <source>
        <dbReference type="ARBA" id="ARBA00022840"/>
    </source>
</evidence>
<feature type="coiled-coil region" evidence="19">
    <location>
        <begin position="416"/>
        <end position="495"/>
    </location>
</feature>
<evidence type="ECO:0000256" key="7">
    <source>
        <dbReference type="ARBA" id="ARBA00022553"/>
    </source>
</evidence>
<feature type="domain" description="Protein kinase" evidence="22">
    <location>
        <begin position="70"/>
        <end position="332"/>
    </location>
</feature>
<keyword evidence="16 19" id="KW-0175">Coiled coil</keyword>
<keyword evidence="9" id="KW-0479">Metal-binding</keyword>
<feature type="region of interest" description="Disordered" evidence="20">
    <location>
        <begin position="348"/>
        <end position="374"/>
    </location>
</feature>
<feature type="coiled-coil region" evidence="19">
    <location>
        <begin position="1001"/>
        <end position="1067"/>
    </location>
</feature>
<keyword evidence="5" id="KW-0963">Cytoplasm</keyword>
<dbReference type="GO" id="GO:0005737">
    <property type="term" value="C:cytoplasm"/>
    <property type="evidence" value="ECO:0007669"/>
    <property type="project" value="TreeGrafter"/>
</dbReference>
<dbReference type="GO" id="GO:0030866">
    <property type="term" value="P:cortical actin cytoskeleton organization"/>
    <property type="evidence" value="ECO:0007669"/>
    <property type="project" value="TreeGrafter"/>
</dbReference>
<dbReference type="SMART" id="SM00133">
    <property type="entry name" value="S_TK_X"/>
    <property type="match status" value="1"/>
</dbReference>
<dbReference type="GO" id="GO:1901888">
    <property type="term" value="P:regulation of cell junction assembly"/>
    <property type="evidence" value="ECO:0007669"/>
    <property type="project" value="TreeGrafter"/>
</dbReference>
<evidence type="ECO:0000256" key="19">
    <source>
        <dbReference type="SAM" id="Coils"/>
    </source>
</evidence>
<keyword evidence="17" id="KW-0206">Cytoskeleton</keyword>
<dbReference type="GO" id="GO:0007266">
    <property type="term" value="P:Rho protein signal transduction"/>
    <property type="evidence" value="ECO:0007669"/>
    <property type="project" value="TreeGrafter"/>
</dbReference>
<dbReference type="InterPro" id="IPR001849">
    <property type="entry name" value="PH_domain"/>
</dbReference>
<dbReference type="PROSITE" id="PS50003">
    <property type="entry name" value="PH_DOMAIN"/>
    <property type="match status" value="1"/>
</dbReference>
<evidence type="ECO:0000256" key="9">
    <source>
        <dbReference type="ARBA" id="ARBA00022723"/>
    </source>
</evidence>
<dbReference type="GO" id="GO:0072518">
    <property type="term" value="F:Rho-dependent protein serine/threonine kinase activity"/>
    <property type="evidence" value="ECO:0007669"/>
    <property type="project" value="TreeGrafter"/>
</dbReference>
<dbReference type="SUPFAM" id="SSF50729">
    <property type="entry name" value="PH domain-like"/>
    <property type="match status" value="1"/>
</dbReference>
<dbReference type="PANTHER" id="PTHR22988">
    <property type="entry name" value="MYOTONIC DYSTROPHY S/T KINASE-RELATED"/>
    <property type="match status" value="1"/>
</dbReference>
<evidence type="ECO:0000256" key="10">
    <source>
        <dbReference type="ARBA" id="ARBA00022741"/>
    </source>
</evidence>
<evidence type="ECO:0000313" key="24">
    <source>
        <dbReference type="EMBL" id="ALB75327.1"/>
    </source>
</evidence>
<keyword evidence="7" id="KW-0597">Phosphoprotein</keyword>
<dbReference type="InterPro" id="IPR050839">
    <property type="entry name" value="Rho-assoc_Ser/Thr_Kinase"/>
</dbReference>
<keyword evidence="13" id="KW-0862">Zinc</keyword>
<dbReference type="PROSITE" id="PS50011">
    <property type="entry name" value="PROTEIN_KINASE_DOM"/>
    <property type="match status" value="1"/>
</dbReference>
<keyword evidence="8" id="KW-0808">Transferase</keyword>
<evidence type="ECO:0000256" key="3">
    <source>
        <dbReference type="ARBA" id="ARBA00009903"/>
    </source>
</evidence>
<feature type="compositionally biased region" description="Basic and acidic residues" evidence="20">
    <location>
        <begin position="631"/>
        <end position="658"/>
    </location>
</feature>
<keyword evidence="11" id="KW-0863">Zinc-finger</keyword>
<evidence type="ECO:0000256" key="13">
    <source>
        <dbReference type="ARBA" id="ARBA00022833"/>
    </source>
</evidence>
<keyword evidence="6" id="KW-0723">Serine/threonine-protein kinase</keyword>
<dbReference type="InterPro" id="IPR008271">
    <property type="entry name" value="Ser/Thr_kinase_AS"/>
</dbReference>
<protein>
    <recommendedName>
        <fullName evidence="4">non-specific serine/threonine protein kinase</fullName>
        <ecNumber evidence="4">2.7.11.1</ecNumber>
    </recommendedName>
</protein>
<dbReference type="SUPFAM" id="SSF56112">
    <property type="entry name" value="Protein kinase-like (PK-like)"/>
    <property type="match status" value="1"/>
</dbReference>
<feature type="region of interest" description="Disordered" evidence="20">
    <location>
        <begin position="1226"/>
        <end position="1245"/>
    </location>
</feature>
<evidence type="ECO:0000256" key="8">
    <source>
        <dbReference type="ARBA" id="ARBA00022679"/>
    </source>
</evidence>
<dbReference type="InterPro" id="IPR000719">
    <property type="entry name" value="Prot_kinase_dom"/>
</dbReference>
<dbReference type="FunFam" id="3.30.200.20:FF:000072">
    <property type="entry name" value="Rho-associated protein kinase 2"/>
    <property type="match status" value="1"/>
</dbReference>
<feature type="binding site" evidence="18">
    <location>
        <position position="99"/>
    </location>
    <ligand>
        <name>ATP</name>
        <dbReference type="ChEBI" id="CHEBI:30616"/>
    </ligand>
</feature>
<evidence type="ECO:0000256" key="16">
    <source>
        <dbReference type="ARBA" id="ARBA00023054"/>
    </source>
</evidence>
<evidence type="ECO:0000259" key="23">
    <source>
        <dbReference type="PROSITE" id="PS51285"/>
    </source>
</evidence>
<dbReference type="InterPro" id="IPR000961">
    <property type="entry name" value="AGC-kinase_C"/>
</dbReference>
<dbReference type="Gene3D" id="2.30.29.30">
    <property type="entry name" value="Pleckstrin-homology domain (PH domain)/Phosphotyrosine-binding domain (PTB)"/>
    <property type="match status" value="1"/>
</dbReference>
<organism evidence="24">
    <name type="scientific">Oscarella sp. QS-2014</name>
    <dbReference type="NCBI Taxonomy" id="1562927"/>
    <lineage>
        <taxon>Eukaryota</taxon>
        <taxon>Metazoa</taxon>
        <taxon>Porifera</taxon>
        <taxon>Homoscleromorpha</taxon>
        <taxon>Homosclerophorida</taxon>
        <taxon>Oscarellidae</taxon>
        <taxon>Oscarella</taxon>
    </lineage>
</organism>
<dbReference type="FunFam" id="1.10.510.10:FF:000047">
    <property type="entry name" value="Rho-associated protein kinase 1"/>
    <property type="match status" value="1"/>
</dbReference>
<dbReference type="EMBL" id="KM983321">
    <property type="protein sequence ID" value="ALB75327.1"/>
    <property type="molecule type" value="mRNA"/>
</dbReference>
<evidence type="ECO:0000256" key="20">
    <source>
        <dbReference type="SAM" id="MobiDB-lite"/>
    </source>
</evidence>
<evidence type="ECO:0000256" key="18">
    <source>
        <dbReference type="PROSITE-ProRule" id="PRU10141"/>
    </source>
</evidence>
<dbReference type="Gene3D" id="1.10.510.10">
    <property type="entry name" value="Transferase(Phosphotransferase) domain 1"/>
    <property type="match status" value="1"/>
</dbReference>
<evidence type="ECO:0000256" key="17">
    <source>
        <dbReference type="ARBA" id="ARBA00023212"/>
    </source>
</evidence>
<keyword evidence="14 18" id="KW-0067">ATP-binding</keyword>
<evidence type="ECO:0000259" key="21">
    <source>
        <dbReference type="PROSITE" id="PS50003"/>
    </source>
</evidence>
<keyword evidence="15" id="KW-0460">Magnesium</keyword>
<evidence type="ECO:0000259" key="22">
    <source>
        <dbReference type="PROSITE" id="PS50011"/>
    </source>
</evidence>
<evidence type="ECO:0000256" key="2">
    <source>
        <dbReference type="ARBA" id="ARBA00004245"/>
    </source>
</evidence>
<dbReference type="PROSITE" id="PS51285">
    <property type="entry name" value="AGC_KINASE_CTER"/>
    <property type="match status" value="1"/>
</dbReference>
<dbReference type="AlphaFoldDB" id="A0A0U2GRB9"/>
<feature type="coiled-coil region" evidence="19">
    <location>
        <begin position="827"/>
        <end position="959"/>
    </location>
</feature>
<name>A0A0U2GRB9_9METZ</name>
<dbReference type="InterPro" id="IPR017441">
    <property type="entry name" value="Protein_kinase_ATP_BS"/>
</dbReference>
<sequence length="1245" mass="143897">MDSRLLKLEGLVTDSKSPLFADSLLDSVTALVEDCNLPSLRRNKNVENFLLRYEEPVRRIYDARLKSDDFDVIKLIGRGAFGEVQLVREKSTKNVYAMKTLSKYEMIKRSDSAFFWEERDIMAHASSPWIVQLYYAFQDRDQLYMVMEFMPGGDLVNLMSQYDVPHKWAQFYTAEVVLALEAIHALGYVHRDVKPDNMLLDARGHLKLADFGTCVKLDENGEVRADTAVGTPDYISPEVLRSQGGEGVYGKECDWWSLGIFIYEMLVGDTPFYAESLVETYGKIMNHKTVLTFPEGVKISSTAKDIIASLIREREERLGHNGVDEIKRHPFFEHEGWTFDTIRQATAPWVPELRDETDTGNFDPPDEDDKSKRESFSVGRTFAGNHLPFIGFTFSRTDSLFQSYQPGKRSGGDFEEEGDQRRLQDLEQKKAELEQIEQELTAKNDRLNKELKASLSAQKKLEDEKIATERDLLAAKVAENQIRELQKKWEAEKQLREKQDAQMSDFKKKAEAAVAVKTESETTLKALQKTQKTVDELHRSLKIREEEKEKVAMDLRKTENKMTRLESQAHELEDSIKQLESDKRKLCSHMDESRRQLEAERNKNGSLFDSNTNLNLQVKSMQQKIQTLEKSVNDAERNKRKMEKSMRDAEKTSRKKEHELKIMQQKIDQVEQDYNETVRRNPKRSSRGAGDEDVAAVKALLQEEAEKRRRFEEKALQAGQEVEEKAVDLLHAQEGLKRVEEELGGANKKVQDLMKKLEAAEFEVKQQESVVEELKGRNEELELISASVREDFDKMQKEMLTLKRASRAEGMQQKELQERYDAEIISLAKAKSQSVEQKERAEQLERSLNEMKCTLNRLQTEKDTLALQLEMSDATVENSHRAMAVAESKQSELEREKMMIELELKENMQRHRIEMQDNRSLLLQAEEKLQLLQKKSEQMRDLQERYEDVEIKLNDTDGKLAATVRKLHMAEMLKDAAVNKLETVMLQKGPQSLKVQSSVNLRKKEMELRKLKGELQKERDKYARMVSKYQMDLSEIQSQVTEEQQQRFGLQDELEKRETEIEKLKQLVSMQEGGPDFGLQKEQKLEGNMQVPKNARYSRRHGWKDQYIKVDHEAYKILFYDKEEDKAHGAPPQMVIDFNQMQKVRMARAGDPIVSRVPARDLSVVFQIGYTPAGARVPQTTKKDGTHPFPFTLDEMHENTVLIKANSHDEMQYWVGRLGKLVTRRDASYATPSSPKGTRGDKPKN</sequence>
<dbReference type="GO" id="GO:0005856">
    <property type="term" value="C:cytoskeleton"/>
    <property type="evidence" value="ECO:0007669"/>
    <property type="project" value="UniProtKB-SubCell"/>
</dbReference>
<dbReference type="GO" id="GO:0000281">
    <property type="term" value="P:mitotic cytokinesis"/>
    <property type="evidence" value="ECO:0007669"/>
    <property type="project" value="TreeGrafter"/>
</dbReference>
<evidence type="ECO:0000256" key="4">
    <source>
        <dbReference type="ARBA" id="ARBA00012513"/>
    </source>
</evidence>
<dbReference type="InterPro" id="IPR011009">
    <property type="entry name" value="Kinase-like_dom_sf"/>
</dbReference>
<dbReference type="PANTHER" id="PTHR22988:SF73">
    <property type="entry name" value="RHO-ASSOCIATED PROTEIN KINASE"/>
    <property type="match status" value="1"/>
</dbReference>
<dbReference type="InterPro" id="IPR011993">
    <property type="entry name" value="PH-like_dom_sf"/>
</dbReference>
<dbReference type="SMART" id="SM00220">
    <property type="entry name" value="S_TKc"/>
    <property type="match status" value="1"/>
</dbReference>
<evidence type="ECO:0000256" key="15">
    <source>
        <dbReference type="ARBA" id="ARBA00022842"/>
    </source>
</evidence>
<dbReference type="GO" id="GO:0005524">
    <property type="term" value="F:ATP binding"/>
    <property type="evidence" value="ECO:0007669"/>
    <property type="project" value="UniProtKB-UniRule"/>
</dbReference>
<keyword evidence="10 18" id="KW-0547">Nucleotide-binding</keyword>
<dbReference type="SUPFAM" id="SSF90257">
    <property type="entry name" value="Myosin rod fragments"/>
    <property type="match status" value="1"/>
</dbReference>
<dbReference type="EC" id="2.7.11.1" evidence="4"/>
<comment type="subcellular location">
    <subcellularLocation>
        <location evidence="2">Cytoplasm</location>
        <location evidence="2">Cytoskeleton</location>
    </subcellularLocation>
</comment>